<keyword evidence="8" id="KW-0325">Glycoprotein</keyword>
<reference evidence="14 15" key="1">
    <citation type="journal article" date="2010" name="PLoS Biol.">
        <title>Multi-platform next-generation sequencing of the domestic turkey (Meleagris gallopavo): genome assembly and analysis.</title>
        <authorList>
            <person name="Dalloul R.A."/>
            <person name="Long J.A."/>
            <person name="Zimin A.V."/>
            <person name="Aslam L."/>
            <person name="Beal K."/>
            <person name="Blomberg L.A."/>
            <person name="Bouffard P."/>
            <person name="Burt D.W."/>
            <person name="Crasta O."/>
            <person name="Crooijmans R.P."/>
            <person name="Cooper K."/>
            <person name="Coulombe R.A."/>
            <person name="De S."/>
            <person name="Delany M.E."/>
            <person name="Dodgson J.B."/>
            <person name="Dong J.J."/>
            <person name="Evans C."/>
            <person name="Frederickson K.M."/>
            <person name="Flicek P."/>
            <person name="Florea L."/>
            <person name="Folkerts O."/>
            <person name="Groenen M.A."/>
            <person name="Harkins T.T."/>
            <person name="Herrero J."/>
            <person name="Hoffmann S."/>
            <person name="Megens H.J."/>
            <person name="Jiang A."/>
            <person name="de Jong P."/>
            <person name="Kaiser P."/>
            <person name="Kim H."/>
            <person name="Kim K.W."/>
            <person name="Kim S."/>
            <person name="Langenberger D."/>
            <person name="Lee M.K."/>
            <person name="Lee T."/>
            <person name="Mane S."/>
            <person name="Marcais G."/>
            <person name="Marz M."/>
            <person name="McElroy A.P."/>
            <person name="Modise T."/>
            <person name="Nefedov M."/>
            <person name="Notredame C."/>
            <person name="Paton I.R."/>
            <person name="Payne W.S."/>
            <person name="Pertea G."/>
            <person name="Prickett D."/>
            <person name="Puiu D."/>
            <person name="Qioa D."/>
            <person name="Raineri E."/>
            <person name="Ruffier M."/>
            <person name="Salzberg S.L."/>
            <person name="Schatz M.C."/>
            <person name="Scheuring C."/>
            <person name="Schmidt C.J."/>
            <person name="Schroeder S."/>
            <person name="Searle S.M."/>
            <person name="Smith E.J."/>
            <person name="Smith J."/>
            <person name="Sonstegard T.S."/>
            <person name="Stadler P.F."/>
            <person name="Tafer H."/>
            <person name="Tu Z.J."/>
            <person name="Van Tassell C.P."/>
            <person name="Vilella A.J."/>
            <person name="Williams K.P."/>
            <person name="Yorke J.A."/>
            <person name="Zhang L."/>
            <person name="Zhang H.B."/>
            <person name="Zhang X."/>
            <person name="Zhang Y."/>
            <person name="Reed K.M."/>
        </authorList>
    </citation>
    <scope>NUCLEOTIDE SEQUENCE [LARGE SCALE GENOMIC DNA]</scope>
</reference>
<dbReference type="GO" id="GO:0009897">
    <property type="term" value="C:external side of plasma membrane"/>
    <property type="evidence" value="ECO:0007669"/>
    <property type="project" value="TreeGrafter"/>
</dbReference>
<dbReference type="KEGG" id="mgp:100540563"/>
<dbReference type="Pfam" id="PF00001">
    <property type="entry name" value="7tm_1"/>
    <property type="match status" value="1"/>
</dbReference>
<keyword evidence="6 12" id="KW-0472">Membrane</keyword>
<dbReference type="OrthoDB" id="6086428at2759"/>
<feature type="transmembrane region" description="Helical" evidence="12">
    <location>
        <begin position="300"/>
        <end position="321"/>
    </location>
</feature>
<keyword evidence="3 10" id="KW-0812">Transmembrane</keyword>
<sequence>MSVCREHGEQHSDLRAGGGGGSDCQGTSPGSCRGAGSIKGSFPKRGSGRSWRTSRLCCADNALSSAVTLAVRHKTMDGGKQLKVTLVFSLPLIFQFCAGNNVTDDYDANTTVDYNMFEILCEKKEVRDFRAAFLPAMYSLICFTGLLGNGLVMLTYIYFKRLKTMTDIYLLNLALADILFLLTLPFWATSAATFWCFGEFACKAVYCICKMSFFSGMLLLLSISIDRYFAIVQAASAHRFRPRMIFISKVTCILVWLLAFVLSIPELVHSGVNNYDSHPRCSIIANDLQTFNTGIKVSQMVFGFLIPLAVMSVCYLIIIKTLLQARNFEKNKAIKVIIAVVIVFVIFQLPYNGVMLAKTISVFNNTSSCEQSKKLDMADDVTYTLACFRCCLNPFLYAFIGVKFRNDLFKLLKELGCLSQERLWQLSSCRESKRFSFAMETETTTTFSP</sequence>
<feature type="domain" description="G-protein coupled receptors family 1 profile" evidence="13">
    <location>
        <begin position="148"/>
        <end position="397"/>
    </location>
</feature>
<dbReference type="PANTHER" id="PTHR10489:SF635">
    <property type="entry name" value="C-C CHEMOKINE RECEPTOR TYPE 7"/>
    <property type="match status" value="1"/>
</dbReference>
<organism evidence="14 15">
    <name type="scientific">Meleagris gallopavo</name>
    <name type="common">Wild turkey</name>
    <dbReference type="NCBI Taxonomy" id="9103"/>
    <lineage>
        <taxon>Eukaryota</taxon>
        <taxon>Metazoa</taxon>
        <taxon>Chordata</taxon>
        <taxon>Craniata</taxon>
        <taxon>Vertebrata</taxon>
        <taxon>Euteleostomi</taxon>
        <taxon>Archelosauria</taxon>
        <taxon>Archosauria</taxon>
        <taxon>Dinosauria</taxon>
        <taxon>Saurischia</taxon>
        <taxon>Theropoda</taxon>
        <taxon>Coelurosauria</taxon>
        <taxon>Aves</taxon>
        <taxon>Neognathae</taxon>
        <taxon>Galloanserae</taxon>
        <taxon>Galliformes</taxon>
        <taxon>Phasianidae</taxon>
        <taxon>Meleagridinae</taxon>
        <taxon>Meleagris</taxon>
    </lineage>
</organism>
<dbReference type="InterPro" id="IPR000276">
    <property type="entry name" value="GPCR_Rhodpsn"/>
</dbReference>
<feature type="transmembrane region" description="Helical" evidence="12">
    <location>
        <begin position="381"/>
        <end position="400"/>
    </location>
</feature>
<feature type="region of interest" description="Disordered" evidence="11">
    <location>
        <begin position="1"/>
        <end position="50"/>
    </location>
</feature>
<dbReference type="GO" id="GO:0006955">
    <property type="term" value="P:immune response"/>
    <property type="evidence" value="ECO:0007669"/>
    <property type="project" value="InterPro"/>
</dbReference>
<keyword evidence="7 10" id="KW-0675">Receptor</keyword>
<dbReference type="GO" id="GO:0006954">
    <property type="term" value="P:inflammatory response"/>
    <property type="evidence" value="ECO:0007669"/>
    <property type="project" value="InterPro"/>
</dbReference>
<evidence type="ECO:0000259" key="13">
    <source>
        <dbReference type="PROSITE" id="PS50262"/>
    </source>
</evidence>
<comment type="subcellular location">
    <subcellularLocation>
        <location evidence="1">Cell membrane</location>
        <topology evidence="1">Multi-pass membrane protein</topology>
    </subcellularLocation>
</comment>
<evidence type="ECO:0000256" key="11">
    <source>
        <dbReference type="SAM" id="MobiDB-lite"/>
    </source>
</evidence>
<gene>
    <name evidence="14" type="primary">CCR7</name>
</gene>
<dbReference type="CDD" id="cd15175">
    <property type="entry name" value="7tmA_CCR7"/>
    <property type="match status" value="1"/>
</dbReference>
<feature type="transmembrane region" description="Helical" evidence="12">
    <location>
        <begin position="136"/>
        <end position="159"/>
    </location>
</feature>
<dbReference type="PROSITE" id="PS50262">
    <property type="entry name" value="G_PROTEIN_RECEP_F1_2"/>
    <property type="match status" value="1"/>
</dbReference>
<dbReference type="InParanoid" id="G1MV68"/>
<keyword evidence="5 10" id="KW-0297">G-protein coupled receptor</keyword>
<evidence type="ECO:0000256" key="12">
    <source>
        <dbReference type="SAM" id="Phobius"/>
    </source>
</evidence>
<evidence type="ECO:0000256" key="3">
    <source>
        <dbReference type="ARBA" id="ARBA00022692"/>
    </source>
</evidence>
<dbReference type="PANTHER" id="PTHR10489">
    <property type="entry name" value="CELL ADHESION MOLECULE"/>
    <property type="match status" value="1"/>
</dbReference>
<dbReference type="InterPro" id="IPR001718">
    <property type="entry name" value="Chemokine_CCR7"/>
</dbReference>
<evidence type="ECO:0000256" key="1">
    <source>
        <dbReference type="ARBA" id="ARBA00004651"/>
    </source>
</evidence>
<reference evidence="14" key="3">
    <citation type="submission" date="2025-09" db="UniProtKB">
        <authorList>
            <consortium name="Ensembl"/>
        </authorList>
    </citation>
    <scope>IDENTIFICATION</scope>
</reference>
<dbReference type="GO" id="GO:0007204">
    <property type="term" value="P:positive regulation of cytosolic calcium ion concentration"/>
    <property type="evidence" value="ECO:0007669"/>
    <property type="project" value="TreeGrafter"/>
</dbReference>
<keyword evidence="9 10" id="KW-0807">Transducer</keyword>
<dbReference type="GeneTree" id="ENSGT01030000234667"/>
<dbReference type="FunFam" id="1.20.1070.10:FF:000035">
    <property type="entry name" value="C-C chemokine receptor type 6"/>
    <property type="match status" value="1"/>
</dbReference>
<name>G1MV68_MELGA</name>
<proteinExistence type="inferred from homology"/>
<evidence type="ECO:0000256" key="6">
    <source>
        <dbReference type="ARBA" id="ARBA00023136"/>
    </source>
</evidence>
<dbReference type="GeneID" id="100540563"/>
<dbReference type="Bgee" id="ENSMGAG00000002880">
    <property type="expression patterns" value="Expressed in thymus and 11 other cell types or tissues"/>
</dbReference>
<dbReference type="InterPro" id="IPR050119">
    <property type="entry name" value="CCR1-9-like"/>
</dbReference>
<evidence type="ECO:0000256" key="7">
    <source>
        <dbReference type="ARBA" id="ARBA00023170"/>
    </source>
</evidence>
<dbReference type="SUPFAM" id="SSF81321">
    <property type="entry name" value="Family A G protein-coupled receptor-like"/>
    <property type="match status" value="1"/>
</dbReference>
<dbReference type="GO" id="GO:0019722">
    <property type="term" value="P:calcium-mediated signaling"/>
    <property type="evidence" value="ECO:0007669"/>
    <property type="project" value="TreeGrafter"/>
</dbReference>
<evidence type="ECO:0000256" key="8">
    <source>
        <dbReference type="ARBA" id="ARBA00023180"/>
    </source>
</evidence>
<dbReference type="Gene3D" id="1.20.1070.10">
    <property type="entry name" value="Rhodopsin 7-helix transmembrane proteins"/>
    <property type="match status" value="1"/>
</dbReference>
<reference evidence="14" key="2">
    <citation type="submission" date="2025-08" db="UniProtKB">
        <authorList>
            <consortium name="Ensembl"/>
        </authorList>
    </citation>
    <scope>IDENTIFICATION</scope>
</reference>
<feature type="transmembrane region" description="Helical" evidence="12">
    <location>
        <begin position="244"/>
        <end position="264"/>
    </location>
</feature>
<dbReference type="InterPro" id="IPR017452">
    <property type="entry name" value="GPCR_Rhodpsn_7TM"/>
</dbReference>
<evidence type="ECO:0000256" key="9">
    <source>
        <dbReference type="ARBA" id="ARBA00023224"/>
    </source>
</evidence>
<dbReference type="RefSeq" id="XP_003213146.2">
    <property type="nucleotide sequence ID" value="XM_003213098.4"/>
</dbReference>
<feature type="compositionally biased region" description="Basic and acidic residues" evidence="11">
    <location>
        <begin position="1"/>
        <end position="14"/>
    </location>
</feature>
<dbReference type="Proteomes" id="UP000001645">
    <property type="component" value="Chromosome 29"/>
</dbReference>
<dbReference type="Ensembl" id="ENSMGAT00000003186.2">
    <property type="protein sequence ID" value="ENSMGAP00000002507.2"/>
    <property type="gene ID" value="ENSMGAG00000002880.3"/>
</dbReference>
<dbReference type="PRINTS" id="PR00237">
    <property type="entry name" value="GPCRRHODOPSN"/>
</dbReference>
<dbReference type="AlphaFoldDB" id="G1MV68"/>
<keyword evidence="2" id="KW-1003">Cell membrane</keyword>
<dbReference type="GO" id="GO:0035758">
    <property type="term" value="F:chemokine (C-C motif) ligand 21 binding"/>
    <property type="evidence" value="ECO:0007669"/>
    <property type="project" value="TreeGrafter"/>
</dbReference>
<dbReference type="HOGENOM" id="CLU_009579_8_3_1"/>
<dbReference type="GO" id="GO:0035757">
    <property type="term" value="F:chemokine (C-C motif) ligand 19 binding"/>
    <property type="evidence" value="ECO:0007669"/>
    <property type="project" value="TreeGrafter"/>
</dbReference>
<evidence type="ECO:0000256" key="2">
    <source>
        <dbReference type="ARBA" id="ARBA00022475"/>
    </source>
</evidence>
<feature type="transmembrane region" description="Helical" evidence="12">
    <location>
        <begin position="168"/>
        <end position="188"/>
    </location>
</feature>
<protein>
    <submittedName>
        <fullName evidence="14">C-C motif chemokine receptor 7</fullName>
    </submittedName>
</protein>
<evidence type="ECO:0000256" key="10">
    <source>
        <dbReference type="RuleBase" id="RU000688"/>
    </source>
</evidence>
<accession>G1MV68</accession>
<dbReference type="PRINTS" id="PR00641">
    <property type="entry name" value="CHEMOKINER7"/>
</dbReference>
<dbReference type="GO" id="GO:0060326">
    <property type="term" value="P:cell chemotaxis"/>
    <property type="evidence" value="ECO:0007669"/>
    <property type="project" value="TreeGrafter"/>
</dbReference>
<evidence type="ECO:0000313" key="14">
    <source>
        <dbReference type="Ensembl" id="ENSMGAP00000002507.2"/>
    </source>
</evidence>
<evidence type="ECO:0000256" key="5">
    <source>
        <dbReference type="ARBA" id="ARBA00023040"/>
    </source>
</evidence>
<dbReference type="GO" id="GO:0038117">
    <property type="term" value="F:C-C motif chemokine 19 receptor activity"/>
    <property type="evidence" value="ECO:0007669"/>
    <property type="project" value="TreeGrafter"/>
</dbReference>
<keyword evidence="4 12" id="KW-1133">Transmembrane helix</keyword>
<dbReference type="CTD" id="1236"/>
<dbReference type="PRINTS" id="PR00657">
    <property type="entry name" value="CCCHEMOKINER"/>
</dbReference>
<dbReference type="InterPro" id="IPR000355">
    <property type="entry name" value="Chemokine_rcpt"/>
</dbReference>
<comment type="similarity">
    <text evidence="10">Belongs to the G-protein coupled receptor 1 family.</text>
</comment>
<feature type="transmembrane region" description="Helical" evidence="12">
    <location>
        <begin position="333"/>
        <end position="351"/>
    </location>
</feature>
<evidence type="ECO:0000256" key="4">
    <source>
        <dbReference type="ARBA" id="ARBA00022989"/>
    </source>
</evidence>
<feature type="transmembrane region" description="Helical" evidence="12">
    <location>
        <begin position="200"/>
        <end position="223"/>
    </location>
</feature>
<keyword evidence="15" id="KW-1185">Reference proteome</keyword>
<evidence type="ECO:0000313" key="15">
    <source>
        <dbReference type="Proteomes" id="UP000001645"/>
    </source>
</evidence>
<dbReference type="PROSITE" id="PS00237">
    <property type="entry name" value="G_PROTEIN_RECEP_F1_1"/>
    <property type="match status" value="1"/>
</dbReference>
<dbReference type="FunCoup" id="G1MV68">
    <property type="interactions" value="25"/>
</dbReference>